<organism evidence="3 4">
    <name type="scientific">Candidatus Methanofastidiosum methylothiophilum</name>
    <dbReference type="NCBI Taxonomy" id="1705564"/>
    <lineage>
        <taxon>Archaea</taxon>
        <taxon>Methanobacteriati</taxon>
        <taxon>Methanobacteriota</taxon>
        <taxon>Stenosarchaea group</taxon>
        <taxon>Candidatus Methanofastidiosia</taxon>
        <taxon>Candidatus Methanofastidiosales</taxon>
        <taxon>Candidatus Methanofastidiosaceae</taxon>
        <taxon>Candidatus Methanofastidiosum</taxon>
    </lineage>
</organism>
<evidence type="ECO:0000259" key="2">
    <source>
        <dbReference type="Pfam" id="PF01336"/>
    </source>
</evidence>
<reference evidence="3 4" key="1">
    <citation type="journal article" date="2016" name="ISME J.">
        <title>Chasing the elusive Euryarchaeota class WSA2: genomes reveal a uniquely fastidious methyl-reducing methanogen.</title>
        <authorList>
            <person name="Nobu M.K."/>
            <person name="Narihiro T."/>
            <person name="Kuroda K."/>
            <person name="Mei R."/>
            <person name="Liu W.T."/>
        </authorList>
    </citation>
    <scope>NUCLEOTIDE SEQUENCE [LARGE SCALE GENOMIC DNA]</scope>
    <source>
        <strain evidence="3">U1lsi0528_Bin055</strain>
    </source>
</reference>
<dbReference type="GO" id="GO:0003677">
    <property type="term" value="F:DNA binding"/>
    <property type="evidence" value="ECO:0007669"/>
    <property type="project" value="UniProtKB-KW"/>
</dbReference>
<comment type="caution">
    <text evidence="3">The sequence shown here is derived from an EMBL/GenBank/DDBJ whole genome shotgun (WGS) entry which is preliminary data.</text>
</comment>
<dbReference type="Gene3D" id="2.40.50.140">
    <property type="entry name" value="Nucleic acid-binding proteins"/>
    <property type="match status" value="3"/>
</dbReference>
<evidence type="ECO:0000256" key="1">
    <source>
        <dbReference type="ARBA" id="ARBA00023125"/>
    </source>
</evidence>
<dbReference type="InterPro" id="IPR012340">
    <property type="entry name" value="NA-bd_OB-fold"/>
</dbReference>
<sequence length="568" mass="63785">MTAEALYERLLETISENELKERIDKKIQSVGGLLSEEGALLLIAGELGVSFEETPKEKKHFFISDINEGMQHVDISGRVMRIFDVNTFQRKTGTEGRVQNIVIADKTGSIRIVFWDDQIDKIKQYKRGDVVTVRNGYLRKGFNNEFEISLGKDGVISGGQDSNDYPPINYVKLKIRDIEDKMNNIDITGRVSSIFGVREFAKKDGSIGKVGNFMIMDDTGEIRVTLWDKKAELINTLVKNDIITIENAYSKMGLNSVEINLGSSSSIITEKTEREDIPKSESLTVSISELNESMRGVNIEGYVKEVYDVRTFTRENGTGKVGRFLLSDDTHDLKVVMWDDKADLLGTLVPGTKVSIESCNIRFNNGLEAHLGIGSRIQSFKTEEKPDEKKIADYNLSDTVNVIARVNGIEGEFLVIIDESGTIPLSLNQITNKNFNIGDAVKVIGVLEKDSDVLFIKATSIEKGEYSIPILESIKNPPFKTIDELLNNDYCVITPLIKHITSDGDSYIVICDDGYGNIRGKIKKEVQPWKEYDIKARVYETNNLKEFYGYEINEINPASKAKDIFMVI</sequence>
<protein>
    <submittedName>
        <fullName evidence="3">Replication factor A</fullName>
    </submittedName>
</protein>
<keyword evidence="1" id="KW-0238">DNA-binding</keyword>
<dbReference type="AlphaFoldDB" id="A0A150J9B2"/>
<dbReference type="InterPro" id="IPR051231">
    <property type="entry name" value="SOSS-B"/>
</dbReference>
<dbReference type="STRING" id="1705564.APG08_00831"/>
<dbReference type="InterPro" id="IPR004365">
    <property type="entry name" value="NA-bd_OB_tRNA"/>
</dbReference>
<dbReference type="EMBL" id="LNGC01000002">
    <property type="protein sequence ID" value="KYC53725.1"/>
    <property type="molecule type" value="Genomic_DNA"/>
</dbReference>
<dbReference type="GO" id="GO:0010212">
    <property type="term" value="P:response to ionizing radiation"/>
    <property type="evidence" value="ECO:0007669"/>
    <property type="project" value="TreeGrafter"/>
</dbReference>
<name>A0A150J9B2_9EURY</name>
<evidence type="ECO:0000313" key="4">
    <source>
        <dbReference type="Proteomes" id="UP000075398"/>
    </source>
</evidence>
<gene>
    <name evidence="3" type="primary">rpa_1</name>
    <name evidence="3" type="ORF">AMQ22_00112</name>
</gene>
<proteinExistence type="predicted"/>
<dbReference type="Pfam" id="PF01336">
    <property type="entry name" value="tRNA_anti-codon"/>
    <property type="match status" value="1"/>
</dbReference>
<evidence type="ECO:0000313" key="3">
    <source>
        <dbReference type="EMBL" id="KYC53725.1"/>
    </source>
</evidence>
<dbReference type="PANTHER" id="PTHR13356">
    <property type="entry name" value="OB FOLD NUCLEIC ACID BINDING PROTEIN-RELATED"/>
    <property type="match status" value="1"/>
</dbReference>
<accession>A0A150J9B2</accession>
<dbReference type="Proteomes" id="UP000075398">
    <property type="component" value="Unassembled WGS sequence"/>
</dbReference>
<feature type="domain" description="OB" evidence="2">
    <location>
        <begin position="73"/>
        <end position="149"/>
    </location>
</feature>
<dbReference type="GO" id="GO:0000724">
    <property type="term" value="P:double-strand break repair via homologous recombination"/>
    <property type="evidence" value="ECO:0007669"/>
    <property type="project" value="TreeGrafter"/>
</dbReference>
<dbReference type="PANTHER" id="PTHR13356:SF0">
    <property type="entry name" value="SOSS COMPLEX SUBUNIT B HOMOLOG"/>
    <property type="match status" value="1"/>
</dbReference>
<dbReference type="CDD" id="cd04491">
    <property type="entry name" value="SoSSB_OBF"/>
    <property type="match status" value="3"/>
</dbReference>
<dbReference type="SUPFAM" id="SSF50249">
    <property type="entry name" value="Nucleic acid-binding proteins"/>
    <property type="match status" value="3"/>
</dbReference>